<name>A0A853ZQT1_9PSED</name>
<evidence type="ECO:0000313" key="2">
    <source>
        <dbReference type="Proteomes" id="UP000185990"/>
    </source>
</evidence>
<gene>
    <name evidence="1" type="ORF">BOH74_19650</name>
</gene>
<evidence type="ECO:0000313" key="1">
    <source>
        <dbReference type="EMBL" id="OKA18750.1"/>
    </source>
</evidence>
<dbReference type="Proteomes" id="UP000185990">
    <property type="component" value="Unassembled WGS sequence"/>
</dbReference>
<dbReference type="AlphaFoldDB" id="A0A853ZQT1"/>
<dbReference type="EMBL" id="MPJD01000036">
    <property type="protein sequence ID" value="OKA18750.1"/>
    <property type="molecule type" value="Genomic_DNA"/>
</dbReference>
<comment type="caution">
    <text evidence="1">The sequence shown here is derived from an EMBL/GenBank/DDBJ whole genome shotgun (WGS) entry which is preliminary data.</text>
</comment>
<accession>A0A853ZQT1</accession>
<protein>
    <submittedName>
        <fullName evidence="1">Uncharacterized protein</fullName>
    </submittedName>
</protein>
<reference evidence="1 2" key="1">
    <citation type="submission" date="2016-11" db="EMBL/GenBank/DDBJ databases">
        <title>Draft genome of Pseudomonas versuta A4R1.12.</title>
        <authorList>
            <person name="See-Too W.-S."/>
        </authorList>
    </citation>
    <scope>NUCLEOTIDE SEQUENCE [LARGE SCALE GENOMIC DNA]</scope>
    <source>
        <strain evidence="1 2">A4R1.12</strain>
    </source>
</reference>
<organism evidence="1 2">
    <name type="scientific">Pseudomonas versuta</name>
    <dbReference type="NCBI Taxonomy" id="1788301"/>
    <lineage>
        <taxon>Bacteria</taxon>
        <taxon>Pseudomonadati</taxon>
        <taxon>Pseudomonadota</taxon>
        <taxon>Gammaproteobacteria</taxon>
        <taxon>Pseudomonadales</taxon>
        <taxon>Pseudomonadaceae</taxon>
        <taxon>Pseudomonas</taxon>
    </lineage>
</organism>
<proteinExistence type="predicted"/>
<dbReference type="RefSeq" id="WP_073510353.1">
    <property type="nucleotide sequence ID" value="NZ_MPJD01000036.1"/>
</dbReference>
<sequence length="118" mass="13131">MPPLQAVTHSPRPDVWASNAAPCPVYFGIQAEAEADVLCRVLNLFALQQLIPRHVNVVRDNDRLSIEIVSDEQSWHRAQVIGEKLRNLISVFEVQLLPAKSRDADFKGGAINHQRVAG</sequence>